<keyword evidence="12" id="KW-1185">Reference proteome</keyword>
<dbReference type="Gene3D" id="3.30.450.290">
    <property type="match status" value="1"/>
</dbReference>
<evidence type="ECO:0000256" key="5">
    <source>
        <dbReference type="ARBA" id="ARBA00022741"/>
    </source>
</evidence>
<dbReference type="Proteomes" id="UP000287502">
    <property type="component" value="Chromosome"/>
</dbReference>
<dbReference type="PRINTS" id="PR00344">
    <property type="entry name" value="BCTRLSENSOR"/>
</dbReference>
<sequence length="513" mass="58113">MKLKYLIPVLLIAFFAVSACLFELYRARTVFRNSALAQTKQIYDILLATRQWNAMLGWIYAPVSDDCPPNPYLQVDNRDVRTESGELLTMVNPAYMTRQIGEIISRRINIRIKLTGNNPLRPENAPAPWEAEALKRFEQGQKEYYLWEEDNGSHYIRYAAPLFVQAECLHCHDGYSPGEVLGGLSIVRNLDMLRSSHMAKNQWTVSLMFIFGSLAVAVIYLLQKKLEKADSTLAQKVEELNVEIKRREESEAAVTKQTRLNNMTEILRSIAHHWRQPMNSFCATVQHLQDSYPLNREDNELVEETLASVVALSGTIDNFTKVFARTEQSAVFDLCEALVDIARIYEPYFKENNIRMTIKRGLDTVPAESLSLAGPVYECGIFAECSFGCLDGKAMRIKGDLGEFRHLISFFITNAIESVQERKLREKKILSHVDIEYFRSEGYYCIRIADNGTGISNENFGRLFEPYFSTKGCGSGRGLGLYMASDIADKCFGGSVHAEKVSDGASFIIQLRG</sequence>
<evidence type="ECO:0000259" key="10">
    <source>
        <dbReference type="PROSITE" id="PS50109"/>
    </source>
</evidence>
<keyword evidence="9" id="KW-0812">Transmembrane</keyword>
<dbReference type="EMBL" id="CP035108">
    <property type="protein sequence ID" value="QAR32038.1"/>
    <property type="molecule type" value="Genomic_DNA"/>
</dbReference>
<dbReference type="OrthoDB" id="9793144at2"/>
<dbReference type="Gene3D" id="1.10.287.130">
    <property type="match status" value="1"/>
</dbReference>
<dbReference type="KEGG" id="gtl:EP073_01060"/>
<keyword evidence="6" id="KW-0418">Kinase</keyword>
<dbReference type="GO" id="GO:0000155">
    <property type="term" value="F:phosphorelay sensor kinase activity"/>
    <property type="evidence" value="ECO:0007669"/>
    <property type="project" value="InterPro"/>
</dbReference>
<gene>
    <name evidence="11" type="ORF">EP073_01060</name>
</gene>
<keyword evidence="7" id="KW-0067">ATP-binding</keyword>
<organism evidence="11 12">
    <name type="scientific">Geovibrio thiophilus</name>
    <dbReference type="NCBI Taxonomy" id="139438"/>
    <lineage>
        <taxon>Bacteria</taxon>
        <taxon>Pseudomonadati</taxon>
        <taxon>Deferribacterota</taxon>
        <taxon>Deferribacteres</taxon>
        <taxon>Deferribacterales</taxon>
        <taxon>Geovibrionaceae</taxon>
        <taxon>Geovibrio</taxon>
    </lineage>
</organism>
<dbReference type="InterPro" id="IPR003594">
    <property type="entry name" value="HATPase_dom"/>
</dbReference>
<evidence type="ECO:0000256" key="3">
    <source>
        <dbReference type="ARBA" id="ARBA00022553"/>
    </source>
</evidence>
<dbReference type="InterPro" id="IPR005467">
    <property type="entry name" value="His_kinase_dom"/>
</dbReference>
<dbReference type="PANTHER" id="PTHR43065">
    <property type="entry name" value="SENSOR HISTIDINE KINASE"/>
    <property type="match status" value="1"/>
</dbReference>
<keyword evidence="9" id="KW-1133">Transmembrane helix</keyword>
<dbReference type="EC" id="2.7.13.3" evidence="2"/>
<keyword evidence="3" id="KW-0597">Phosphoprotein</keyword>
<comment type="catalytic activity">
    <reaction evidence="1">
        <text>ATP + protein L-histidine = ADP + protein N-phospho-L-histidine.</text>
        <dbReference type="EC" id="2.7.13.3"/>
    </reaction>
</comment>
<dbReference type="SUPFAM" id="SSF47384">
    <property type="entry name" value="Homodimeric domain of signal transducing histidine kinase"/>
    <property type="match status" value="1"/>
</dbReference>
<evidence type="ECO:0000256" key="7">
    <source>
        <dbReference type="ARBA" id="ARBA00022840"/>
    </source>
</evidence>
<keyword evidence="8" id="KW-0902">Two-component regulatory system</keyword>
<dbReference type="PROSITE" id="PS51257">
    <property type="entry name" value="PROKAR_LIPOPROTEIN"/>
    <property type="match status" value="1"/>
</dbReference>
<evidence type="ECO:0000256" key="1">
    <source>
        <dbReference type="ARBA" id="ARBA00000085"/>
    </source>
</evidence>
<evidence type="ECO:0000256" key="2">
    <source>
        <dbReference type="ARBA" id="ARBA00012438"/>
    </source>
</evidence>
<dbReference type="InterPro" id="IPR036097">
    <property type="entry name" value="HisK_dim/P_sf"/>
</dbReference>
<dbReference type="RefSeq" id="WP_128465325.1">
    <property type="nucleotide sequence ID" value="NZ_CP035108.1"/>
</dbReference>
<keyword evidence="4" id="KW-0808">Transferase</keyword>
<dbReference type="SUPFAM" id="SSF55874">
    <property type="entry name" value="ATPase domain of HSP90 chaperone/DNA topoisomerase II/histidine kinase"/>
    <property type="match status" value="1"/>
</dbReference>
<evidence type="ECO:0000313" key="11">
    <source>
        <dbReference type="EMBL" id="QAR32038.1"/>
    </source>
</evidence>
<dbReference type="AlphaFoldDB" id="A0A410JVH0"/>
<feature type="transmembrane region" description="Helical" evidence="9">
    <location>
        <begin position="203"/>
        <end position="222"/>
    </location>
</feature>
<dbReference type="InterPro" id="IPR036890">
    <property type="entry name" value="HATPase_C_sf"/>
</dbReference>
<keyword evidence="5" id="KW-0547">Nucleotide-binding</keyword>
<dbReference type="GO" id="GO:0005524">
    <property type="term" value="F:ATP binding"/>
    <property type="evidence" value="ECO:0007669"/>
    <property type="project" value="UniProtKB-KW"/>
</dbReference>
<dbReference type="PROSITE" id="PS50109">
    <property type="entry name" value="HIS_KIN"/>
    <property type="match status" value="1"/>
</dbReference>
<dbReference type="Pfam" id="PF02518">
    <property type="entry name" value="HATPase_c"/>
    <property type="match status" value="1"/>
</dbReference>
<feature type="transmembrane region" description="Helical" evidence="9">
    <location>
        <begin position="6"/>
        <end position="25"/>
    </location>
</feature>
<dbReference type="InterPro" id="IPR021796">
    <property type="entry name" value="Tll0287-like_dom"/>
</dbReference>
<proteinExistence type="predicted"/>
<keyword evidence="9" id="KW-0472">Membrane</keyword>
<evidence type="ECO:0000313" key="12">
    <source>
        <dbReference type="Proteomes" id="UP000287502"/>
    </source>
</evidence>
<dbReference type="SMART" id="SM00387">
    <property type="entry name" value="HATPase_c"/>
    <property type="match status" value="1"/>
</dbReference>
<evidence type="ECO:0000256" key="6">
    <source>
        <dbReference type="ARBA" id="ARBA00022777"/>
    </source>
</evidence>
<reference evidence="11 12" key="1">
    <citation type="submission" date="2019-01" db="EMBL/GenBank/DDBJ databases">
        <title>Geovibrio thiophilus DSM 11263, complete genome.</title>
        <authorList>
            <person name="Spring S."/>
            <person name="Bunk B."/>
            <person name="Sproer C."/>
        </authorList>
    </citation>
    <scope>NUCLEOTIDE SEQUENCE [LARGE SCALE GENOMIC DNA]</scope>
    <source>
        <strain evidence="11 12">DSM 11263</strain>
    </source>
</reference>
<evidence type="ECO:0000256" key="8">
    <source>
        <dbReference type="ARBA" id="ARBA00023012"/>
    </source>
</evidence>
<evidence type="ECO:0000256" key="9">
    <source>
        <dbReference type="SAM" id="Phobius"/>
    </source>
</evidence>
<dbReference type="Gene3D" id="3.30.565.10">
    <property type="entry name" value="Histidine kinase-like ATPase, C-terminal domain"/>
    <property type="match status" value="1"/>
</dbReference>
<feature type="domain" description="Histidine kinase" evidence="10">
    <location>
        <begin position="269"/>
        <end position="513"/>
    </location>
</feature>
<protein>
    <recommendedName>
        <fullName evidence="2">histidine kinase</fullName>
        <ecNumber evidence="2">2.7.13.3</ecNumber>
    </recommendedName>
</protein>
<dbReference type="Pfam" id="PF11845">
    <property type="entry name" value="Tll0287-like"/>
    <property type="match status" value="1"/>
</dbReference>
<dbReference type="PANTHER" id="PTHR43065:SF10">
    <property type="entry name" value="PEROXIDE STRESS-ACTIVATED HISTIDINE KINASE MAK3"/>
    <property type="match status" value="1"/>
</dbReference>
<evidence type="ECO:0000256" key="4">
    <source>
        <dbReference type="ARBA" id="ARBA00022679"/>
    </source>
</evidence>
<accession>A0A410JVH0</accession>
<dbReference type="InterPro" id="IPR004358">
    <property type="entry name" value="Sig_transdc_His_kin-like_C"/>
</dbReference>
<name>A0A410JVH0_9BACT</name>